<dbReference type="InterPro" id="IPR013783">
    <property type="entry name" value="Ig-like_fold"/>
</dbReference>
<dbReference type="Proteomes" id="UP000887565">
    <property type="component" value="Unplaced"/>
</dbReference>
<dbReference type="PROSITE" id="PS50202">
    <property type="entry name" value="MSP"/>
    <property type="match status" value="1"/>
</dbReference>
<comment type="function">
    <text evidence="1">Central component in molecular interactions underlying sperm crawling. Forms an extensive filament system that extends from sperm villipoda, along the leading edge of the pseudopod.</text>
</comment>
<feature type="chain" id="PRO_5038058863" description="Major sperm protein" evidence="2">
    <location>
        <begin position="32"/>
        <end position="226"/>
    </location>
</feature>
<dbReference type="WBParaSite" id="nRc.2.0.1.t43536-RA">
    <property type="protein sequence ID" value="nRc.2.0.1.t43536-RA"/>
    <property type="gene ID" value="nRc.2.0.1.g43536"/>
</dbReference>
<name>A0A915KXK4_ROMCU</name>
<evidence type="ECO:0000259" key="3">
    <source>
        <dbReference type="PROSITE" id="PS50202"/>
    </source>
</evidence>
<evidence type="ECO:0000313" key="5">
    <source>
        <dbReference type="WBParaSite" id="nRc.2.0.1.t43536-RA"/>
    </source>
</evidence>
<dbReference type="Gene3D" id="2.60.40.10">
    <property type="entry name" value="Immunoglobulins"/>
    <property type="match status" value="1"/>
</dbReference>
<proteinExistence type="predicted"/>
<feature type="signal peptide" evidence="2">
    <location>
        <begin position="1"/>
        <end position="31"/>
    </location>
</feature>
<sequence>MQQQQMSQLPMSEARSVRLTVLLFLCRVITALQQLIETEEETLHIMTSPMPEPPCPLQASPHVATFDGPFDKATNCKIQVKNVGPTKLCINVKIALVDFLSSKPRCFFVDPKEEVTVKFKHTSFLGDPDDPYKKHQIGFFYMDVEEQFQGTAREYKNYANEQKWEWSLCRLRVKLNFTDQDRKTFLDNQITEEVVTADANSVDFEAWICLYTYIARFRVPYILGKV</sequence>
<organism evidence="4 5">
    <name type="scientific">Romanomermis culicivorax</name>
    <name type="common">Nematode worm</name>
    <dbReference type="NCBI Taxonomy" id="13658"/>
    <lineage>
        <taxon>Eukaryota</taxon>
        <taxon>Metazoa</taxon>
        <taxon>Ecdysozoa</taxon>
        <taxon>Nematoda</taxon>
        <taxon>Enoplea</taxon>
        <taxon>Dorylaimia</taxon>
        <taxon>Mermithida</taxon>
        <taxon>Mermithoidea</taxon>
        <taxon>Mermithidae</taxon>
        <taxon>Romanomermis</taxon>
    </lineage>
</organism>
<protein>
    <recommendedName>
        <fullName evidence="1">Major sperm protein</fullName>
    </recommendedName>
</protein>
<dbReference type="SUPFAM" id="SSF49354">
    <property type="entry name" value="PapD-like"/>
    <property type="match status" value="1"/>
</dbReference>
<evidence type="ECO:0000313" key="4">
    <source>
        <dbReference type="Proteomes" id="UP000887565"/>
    </source>
</evidence>
<evidence type="ECO:0000256" key="2">
    <source>
        <dbReference type="SAM" id="SignalP"/>
    </source>
</evidence>
<accession>A0A915KXK4</accession>
<feature type="domain" description="MSP" evidence="3">
    <location>
        <begin position="44"/>
        <end position="176"/>
    </location>
</feature>
<dbReference type="AlphaFoldDB" id="A0A915KXK4"/>
<dbReference type="InterPro" id="IPR000535">
    <property type="entry name" value="MSP_dom"/>
</dbReference>
<evidence type="ECO:0000256" key="1">
    <source>
        <dbReference type="RuleBase" id="RU003425"/>
    </source>
</evidence>
<keyword evidence="4" id="KW-1185">Reference proteome</keyword>
<dbReference type="InterPro" id="IPR008962">
    <property type="entry name" value="PapD-like_sf"/>
</dbReference>
<keyword evidence="1" id="KW-0963">Cytoplasm</keyword>
<reference evidence="5" key="1">
    <citation type="submission" date="2022-11" db="UniProtKB">
        <authorList>
            <consortium name="WormBaseParasite"/>
        </authorList>
    </citation>
    <scope>IDENTIFICATION</scope>
</reference>
<dbReference type="Pfam" id="PF00635">
    <property type="entry name" value="Motile_Sperm"/>
    <property type="match status" value="1"/>
</dbReference>
<keyword evidence="1" id="KW-0206">Cytoskeleton</keyword>
<keyword evidence="2" id="KW-0732">Signal</keyword>